<reference evidence="4 5" key="1">
    <citation type="submission" date="2021-11" db="EMBL/GenBank/DDBJ databases">
        <authorList>
            <person name="Liang Q."/>
            <person name="Mou H."/>
            <person name="Liu Z."/>
        </authorList>
    </citation>
    <scope>NUCLEOTIDE SEQUENCE [LARGE SCALE GENOMIC DNA]</scope>
    <source>
        <strain evidence="4 5">CHU3</strain>
    </source>
</reference>
<dbReference type="InterPro" id="IPR036962">
    <property type="entry name" value="Glyco_hydro_3_N_sf"/>
</dbReference>
<dbReference type="SUPFAM" id="SSF52279">
    <property type="entry name" value="Beta-D-glucan exohydrolase, C-terminal domain"/>
    <property type="match status" value="1"/>
</dbReference>
<dbReference type="PRINTS" id="PR00133">
    <property type="entry name" value="GLHYDRLASE3"/>
</dbReference>
<accession>A0ABT2YM74</accession>
<dbReference type="Gene3D" id="2.60.40.10">
    <property type="entry name" value="Immunoglobulins"/>
    <property type="match status" value="1"/>
</dbReference>
<dbReference type="InterPro" id="IPR001764">
    <property type="entry name" value="Glyco_hydro_3_N"/>
</dbReference>
<feature type="domain" description="Fibronectin type III-like" evidence="3">
    <location>
        <begin position="626"/>
        <end position="695"/>
    </location>
</feature>
<dbReference type="SUPFAM" id="SSF51445">
    <property type="entry name" value="(Trans)glycosidases"/>
    <property type="match status" value="1"/>
</dbReference>
<organism evidence="4 5">
    <name type="scientific">Roseateles oligotrophus</name>
    <dbReference type="NCBI Taxonomy" id="1769250"/>
    <lineage>
        <taxon>Bacteria</taxon>
        <taxon>Pseudomonadati</taxon>
        <taxon>Pseudomonadota</taxon>
        <taxon>Betaproteobacteria</taxon>
        <taxon>Burkholderiales</taxon>
        <taxon>Sphaerotilaceae</taxon>
        <taxon>Roseateles</taxon>
    </lineage>
</organism>
<dbReference type="Pfam" id="PF01915">
    <property type="entry name" value="Glyco_hydro_3_C"/>
    <property type="match status" value="1"/>
</dbReference>
<proteinExistence type="inferred from homology"/>
<dbReference type="EMBL" id="JAJIRN010000012">
    <property type="protein sequence ID" value="MCV2371144.1"/>
    <property type="molecule type" value="Genomic_DNA"/>
</dbReference>
<keyword evidence="5" id="KW-1185">Reference proteome</keyword>
<evidence type="ECO:0000256" key="1">
    <source>
        <dbReference type="ARBA" id="ARBA00005336"/>
    </source>
</evidence>
<dbReference type="InterPro" id="IPR017853">
    <property type="entry name" value="GH"/>
</dbReference>
<gene>
    <name evidence="4" type="ORF">LNV07_23900</name>
</gene>
<evidence type="ECO:0000313" key="5">
    <source>
        <dbReference type="Proteomes" id="UP001209701"/>
    </source>
</evidence>
<dbReference type="Pfam" id="PF00933">
    <property type="entry name" value="Glyco_hydro_3"/>
    <property type="match status" value="1"/>
</dbReference>
<keyword evidence="2 4" id="KW-0378">Hydrolase</keyword>
<dbReference type="Gene3D" id="3.40.50.1700">
    <property type="entry name" value="Glycoside hydrolase family 3 C-terminal domain"/>
    <property type="match status" value="1"/>
</dbReference>
<evidence type="ECO:0000313" key="4">
    <source>
        <dbReference type="EMBL" id="MCV2371144.1"/>
    </source>
</evidence>
<comment type="caution">
    <text evidence="4">The sequence shown here is derived from an EMBL/GenBank/DDBJ whole genome shotgun (WGS) entry which is preliminary data.</text>
</comment>
<dbReference type="InterPro" id="IPR036881">
    <property type="entry name" value="Glyco_hydro_3_C_sf"/>
</dbReference>
<dbReference type="PANTHER" id="PTHR42715">
    <property type="entry name" value="BETA-GLUCOSIDASE"/>
    <property type="match status" value="1"/>
</dbReference>
<dbReference type="PANTHER" id="PTHR42715:SF10">
    <property type="entry name" value="BETA-GLUCOSIDASE"/>
    <property type="match status" value="1"/>
</dbReference>
<evidence type="ECO:0000256" key="2">
    <source>
        <dbReference type="ARBA" id="ARBA00022801"/>
    </source>
</evidence>
<dbReference type="Gene3D" id="3.20.20.300">
    <property type="entry name" value="Glycoside hydrolase, family 3, N-terminal domain"/>
    <property type="match status" value="1"/>
</dbReference>
<evidence type="ECO:0000259" key="3">
    <source>
        <dbReference type="SMART" id="SM01217"/>
    </source>
</evidence>
<protein>
    <submittedName>
        <fullName evidence="4">Glycoside hydrolase family 3 C-terminal domain-containing protein</fullName>
    </submittedName>
</protein>
<dbReference type="InterPro" id="IPR002772">
    <property type="entry name" value="Glyco_hydro_3_C"/>
</dbReference>
<dbReference type="GO" id="GO:0016787">
    <property type="term" value="F:hydrolase activity"/>
    <property type="evidence" value="ECO:0007669"/>
    <property type="project" value="UniProtKB-KW"/>
</dbReference>
<sequence length="720" mass="76490">MLTGAWSNRALDPDQRSALLLAQMTQDEKLKLVISHFGSDFEPKGTKKHPKALPHSAAYVEGVPRLGIPDLFETDAGIGVATQGSGKAAPRERTALPSGLGTAATWNRELALQGGAMIGAEARASGFNVMLAGGVNLQREPRNGRNFEYAGEDPLLAGTMVGLQIKGIQSNHIVSTLKHFAVNSQETGRFVLDARLDDAGARMSDLLALQFAMEVGDPGSVMCAYNRVNGVYACESNYLLKEVLKQDWGFKGYVMSDWGAVHSTVAAANSGLDQQSGWEFDASQYFGGALREAVENGAVAQSRLDDMVKRILRALYATGVMDHPVAEGGAIDYAAHALVSRSDAEEAMVLLKNSKKLLPLNANVRKIVVIGAHADVGVLSGGGSSQVYPVGGMAVQGLEPSSWPGPVVYFPSSPLAHIRAQAPKADVTFHDGRDAKAAARLAAGADVVLVFADQWIGEANDARSLSLPNNQDALIAAVAGANPNTAVVLLTGGPVTMPWLDQVGAVLAAWYPGSSGGEAIARVLFGVVNPSGRLPATFPAAESQLPRPLLDGDRENEHKRFSVNYFEGASVGYKWFDAKGLTPLFPFGYGLSYTSFGYSDLKSEVKGGNLHVSFKVSNKGSVAGKEVAQIYVAPVKGGWEAPKRLGGWDKVDLAPGQTKQLSLVVDPRLLAMFDSKSKRWRVAAGQYEVMLAQHAGDTQASRVTVSLPKRTLDARGKDVK</sequence>
<dbReference type="InterPro" id="IPR013783">
    <property type="entry name" value="Ig-like_fold"/>
</dbReference>
<name>A0ABT2YM74_9BURK</name>
<comment type="similarity">
    <text evidence="1">Belongs to the glycosyl hydrolase 3 family.</text>
</comment>
<dbReference type="InterPro" id="IPR050288">
    <property type="entry name" value="Cellulose_deg_GH3"/>
</dbReference>
<dbReference type="InterPro" id="IPR026891">
    <property type="entry name" value="Fn3-like"/>
</dbReference>
<dbReference type="Proteomes" id="UP001209701">
    <property type="component" value="Unassembled WGS sequence"/>
</dbReference>
<dbReference type="SMART" id="SM01217">
    <property type="entry name" value="Fn3_like"/>
    <property type="match status" value="1"/>
</dbReference>
<dbReference type="Pfam" id="PF14310">
    <property type="entry name" value="Fn3-like"/>
    <property type="match status" value="1"/>
</dbReference>